<dbReference type="PANTHER" id="PTHR15484:SF8">
    <property type="entry name" value="DNA-DIRECTED RNA POLYMERASE I SUBUNIT RPA34"/>
    <property type="match status" value="1"/>
</dbReference>
<dbReference type="AlphaFoldDB" id="A0A8D0DSS9"/>
<feature type="compositionally biased region" description="Basic residues" evidence="1">
    <location>
        <begin position="276"/>
        <end position="285"/>
    </location>
</feature>
<dbReference type="GeneTree" id="ENSGT00450000040362"/>
<dbReference type="InterPro" id="IPR013240">
    <property type="entry name" value="DNA-dir_RNA_pol1_su_RPA34"/>
</dbReference>
<evidence type="ECO:0008006" key="4">
    <source>
        <dbReference type="Google" id="ProtNLM"/>
    </source>
</evidence>
<dbReference type="GO" id="GO:0003723">
    <property type="term" value="F:RNA binding"/>
    <property type="evidence" value="ECO:0007669"/>
    <property type="project" value="TreeGrafter"/>
</dbReference>
<feature type="compositionally biased region" description="Gly residues" evidence="1">
    <location>
        <begin position="428"/>
        <end position="438"/>
    </location>
</feature>
<accession>A0A8D0DSS9</accession>
<feature type="compositionally biased region" description="Low complexity" evidence="1">
    <location>
        <begin position="439"/>
        <end position="449"/>
    </location>
</feature>
<dbReference type="GO" id="GO:0006360">
    <property type="term" value="P:transcription by RNA polymerase I"/>
    <property type="evidence" value="ECO:0007669"/>
    <property type="project" value="InterPro"/>
</dbReference>
<keyword evidence="3" id="KW-1185">Reference proteome</keyword>
<feature type="compositionally biased region" description="Basic and acidic residues" evidence="1">
    <location>
        <begin position="472"/>
        <end position="481"/>
    </location>
</feature>
<dbReference type="Ensembl" id="ENSSMRT00000024953.1">
    <property type="protein sequence ID" value="ENSSMRP00000021290.1"/>
    <property type="gene ID" value="ENSSMRG00000016574.1"/>
</dbReference>
<dbReference type="PANTHER" id="PTHR15484">
    <property type="entry name" value="DNA-DIRECTED RNA POLYMERASE I SUBUNIT RPA34"/>
    <property type="match status" value="1"/>
</dbReference>
<feature type="compositionally biased region" description="Polar residues" evidence="1">
    <location>
        <begin position="254"/>
        <end position="267"/>
    </location>
</feature>
<dbReference type="OMA" id="RIFDGPQ"/>
<name>A0A8D0DSS9_SALMN</name>
<reference evidence="2" key="2">
    <citation type="submission" date="2025-09" db="UniProtKB">
        <authorList>
            <consortium name="Ensembl"/>
        </authorList>
    </citation>
    <scope>IDENTIFICATION</scope>
</reference>
<reference evidence="2" key="1">
    <citation type="submission" date="2025-08" db="UniProtKB">
        <authorList>
            <consortium name="Ensembl"/>
        </authorList>
    </citation>
    <scope>IDENTIFICATION</scope>
</reference>
<dbReference type="Pfam" id="PF08208">
    <property type="entry name" value="RNA_polI_A34"/>
    <property type="match status" value="1"/>
</dbReference>
<organism evidence="2 3">
    <name type="scientific">Salvator merianae</name>
    <name type="common">Argentine black and white tegu</name>
    <name type="synonym">Tupinambis merianae</name>
    <dbReference type="NCBI Taxonomy" id="96440"/>
    <lineage>
        <taxon>Eukaryota</taxon>
        <taxon>Metazoa</taxon>
        <taxon>Chordata</taxon>
        <taxon>Craniata</taxon>
        <taxon>Vertebrata</taxon>
        <taxon>Euteleostomi</taxon>
        <taxon>Lepidosauria</taxon>
        <taxon>Squamata</taxon>
        <taxon>Bifurcata</taxon>
        <taxon>Unidentata</taxon>
        <taxon>Episquamata</taxon>
        <taxon>Laterata</taxon>
        <taxon>Teiioidea</taxon>
        <taxon>Teiidae</taxon>
        <taxon>Salvator</taxon>
    </lineage>
</organism>
<feature type="region of interest" description="Disordered" evidence="1">
    <location>
        <begin position="154"/>
        <end position="481"/>
    </location>
</feature>
<evidence type="ECO:0000256" key="1">
    <source>
        <dbReference type="SAM" id="MobiDB-lite"/>
    </source>
</evidence>
<feature type="compositionally biased region" description="Basic residues" evidence="1">
    <location>
        <begin position="177"/>
        <end position="189"/>
    </location>
</feature>
<proteinExistence type="predicted"/>
<feature type="compositionally biased region" description="Basic residues" evidence="1">
    <location>
        <begin position="451"/>
        <end position="460"/>
    </location>
</feature>
<evidence type="ECO:0000313" key="3">
    <source>
        <dbReference type="Proteomes" id="UP000694421"/>
    </source>
</evidence>
<evidence type="ECO:0000313" key="2">
    <source>
        <dbReference type="Ensembl" id="ENSSMRP00000021290.1"/>
    </source>
</evidence>
<dbReference type="GO" id="GO:0005736">
    <property type="term" value="C:RNA polymerase I complex"/>
    <property type="evidence" value="ECO:0007669"/>
    <property type="project" value="TreeGrafter"/>
</dbReference>
<sequence>MKDRGEKRRAVEGAPRFECPEDFRACAFAPGAPFTPEALRDPSKKLVLIRAPPDFSPESLDGRLLPLRGCQNIKVPQPDGTQKVYSVQTAQGHPGSGAHLLVPSGRLDDLTCAPSISSCLSIWERHGDPGADQPLFPVAARPAPHIPEGLKQRFLPFGGQLKRPRPPWEAPAEPPQRKKKKKKGHRHRPGGSDGERPELEQEPCVDQSPETPSREPVMLAAGDVNGEQQEAAAEEEGEVLCDGAQRPQPPEQDSLPTRSLGASSQEGSLAGEEQSHRKKKKKRKDKSGEETAAEEAPALYPVEPSPELLPQWPGELEAQAGGCGSPEAEALVPHKAKKRRRKRGEEEAAEEEGGVAELLAAGAVKEEAPWQLGALGRDPEEGEPGLECSSSTAKKSKKKRRGEPAEAEQGGGTLLLEPCIPKQEPGGWDEGLGLGQGELLGPPAEGLSPTPKKKKKKKKHKEESAEEGPGLVKEELIYSQE</sequence>
<protein>
    <recommendedName>
        <fullName evidence="4">DNA-directed RNA polymerase I subunit RPA34</fullName>
    </recommendedName>
</protein>
<dbReference type="Proteomes" id="UP000694421">
    <property type="component" value="Unplaced"/>
</dbReference>